<dbReference type="EMBL" id="JAPDIA010000008">
    <property type="protein sequence ID" value="MDG0812883.1"/>
    <property type="molecule type" value="Genomic_DNA"/>
</dbReference>
<evidence type="ECO:0008006" key="5">
    <source>
        <dbReference type="Google" id="ProtNLM"/>
    </source>
</evidence>
<dbReference type="Proteomes" id="UP001153404">
    <property type="component" value="Unassembled WGS sequence"/>
</dbReference>
<organism evidence="3 4">
    <name type="scientific">Cohnella rhizosphaerae</name>
    <dbReference type="NCBI Taxonomy" id="1457232"/>
    <lineage>
        <taxon>Bacteria</taxon>
        <taxon>Bacillati</taxon>
        <taxon>Bacillota</taxon>
        <taxon>Bacilli</taxon>
        <taxon>Bacillales</taxon>
        <taxon>Paenibacillaceae</taxon>
        <taxon>Cohnella</taxon>
    </lineage>
</organism>
<evidence type="ECO:0000313" key="3">
    <source>
        <dbReference type="EMBL" id="MDG0812883.1"/>
    </source>
</evidence>
<evidence type="ECO:0000313" key="4">
    <source>
        <dbReference type="Proteomes" id="UP001153404"/>
    </source>
</evidence>
<protein>
    <recommendedName>
        <fullName evidence="5">NEAT domain-containing protein</fullName>
    </recommendedName>
</protein>
<comment type="caution">
    <text evidence="3">The sequence shown here is derived from an EMBL/GenBank/DDBJ whole genome shotgun (WGS) entry which is preliminary data.</text>
</comment>
<keyword evidence="1" id="KW-1133">Transmembrane helix</keyword>
<feature type="transmembrane region" description="Helical" evidence="1">
    <location>
        <begin position="127"/>
        <end position="144"/>
    </location>
</feature>
<gene>
    <name evidence="3" type="ORF">OMP40_28855</name>
</gene>
<dbReference type="AlphaFoldDB" id="A0A9X4KY50"/>
<evidence type="ECO:0000256" key="2">
    <source>
        <dbReference type="SAM" id="SignalP"/>
    </source>
</evidence>
<feature type="chain" id="PRO_5040726896" description="NEAT domain-containing protein" evidence="2">
    <location>
        <begin position="22"/>
        <end position="156"/>
    </location>
</feature>
<keyword evidence="1" id="KW-0812">Transmembrane</keyword>
<evidence type="ECO:0000256" key="1">
    <source>
        <dbReference type="SAM" id="Phobius"/>
    </source>
</evidence>
<sequence>MSRKLLLLFAALMLLVPSVGAAAGWDTPFVVYYDNLYKITDEAVPADRLGMKLGKVSLYAESEGAYKGNFSNALPKGTEFKGILGIDVQDAIAIDAGGGAYVKAIYLESYKDSSLNSTRQALARLDWLWSLLIAAAAIAAFVIWRRKTKRIDGPSL</sequence>
<feature type="signal peptide" evidence="2">
    <location>
        <begin position="1"/>
        <end position="21"/>
    </location>
</feature>
<accession>A0A9X4KY50</accession>
<dbReference type="RefSeq" id="WP_277536503.1">
    <property type="nucleotide sequence ID" value="NZ_JAPDIA010000008.1"/>
</dbReference>
<reference evidence="3" key="1">
    <citation type="submission" date="2022-10" db="EMBL/GenBank/DDBJ databases">
        <title>Comparative genomic analysis of Cohnella hashimotonis sp. nov., isolated from the International Space Station.</title>
        <authorList>
            <person name="Simpson A."/>
            <person name="Venkateswaran K."/>
        </authorList>
    </citation>
    <scope>NUCLEOTIDE SEQUENCE</scope>
    <source>
        <strain evidence="3">DSM 28161</strain>
    </source>
</reference>
<keyword evidence="2" id="KW-0732">Signal</keyword>
<name>A0A9X4KY50_9BACL</name>
<keyword evidence="1" id="KW-0472">Membrane</keyword>
<keyword evidence="4" id="KW-1185">Reference proteome</keyword>
<proteinExistence type="predicted"/>